<keyword evidence="3" id="KW-0268">Exocytosis</keyword>
<name>A0A0E0LIG6_ORYPU</name>
<reference evidence="5" key="1">
    <citation type="submission" date="2015-04" db="UniProtKB">
        <authorList>
            <consortium name="EnsemblPlants"/>
        </authorList>
    </citation>
    <scope>IDENTIFICATION</scope>
</reference>
<keyword evidence="2 3" id="KW-0813">Transport</keyword>
<accession>A0A0E0LIG6</accession>
<dbReference type="InterPro" id="IPR016159">
    <property type="entry name" value="Cullin_repeat-like_dom_sf"/>
</dbReference>
<dbReference type="SUPFAM" id="SSF74788">
    <property type="entry name" value="Cullin repeat-like"/>
    <property type="match status" value="1"/>
</dbReference>
<evidence type="ECO:0000256" key="2">
    <source>
        <dbReference type="ARBA" id="ARBA00022448"/>
    </source>
</evidence>
<sequence>MAQKLVEDDGEKVYLAISPIHKCFTHFLILFVLFITSFCISAETGIPAGFHAQERRIDEIMLREYLHICDSQKFHAEMLTAEKDNIEHGLVELISEHRISTLIMGGGQYRYTWNGTKTRRTLRSRAMIVLEKADPSCKIFVLHRENLFFTRERSITICPTMKKGLDTNQGSYFPSSSCHLLGWHLNDYASPSSMSSALLSETQSMTDDGYDSEQLDDPALKYLLVAFDNNSFRIINHDSLLGLDKIASQLTQSVHAQDLHQDPFGDDPDIDQILGIVWKKDEEAQWRNCIKHMTTEWLHELRYVHTIVAFAQKQLAEQHLAVCDGLTHEELSKAVKEPITQLLSFALTVSTTNGSPEKFFHMLHMHQALTEASPVLQVFSRELKEYFTAELHKILRTLKDGTKDILDQLRVQIQSYSSEDMPEGGGIHLVTTYLIRYIMSLAHNTGSLDAILAHDYDGNALAAERMMNTSGHLISMLISDLTSMLNRLSKWYMSKSEGLQWLFLLNNEHFILRKIEEADIRSMLPADWIQNYQHRVEQNKVNYIKATWAPTLSYLKKRTKSPFNFLHPSPMKEFTSSFETNCNTQTHWKVPDPKLRVELRQTVCDYVLPAYSALMENHPNLEKSSGRSLEDIRNKLSELFEG</sequence>
<evidence type="ECO:0000256" key="1">
    <source>
        <dbReference type="ARBA" id="ARBA00006756"/>
    </source>
</evidence>
<dbReference type="Proteomes" id="UP000026962">
    <property type="component" value="Chromosome 7"/>
</dbReference>
<dbReference type="EnsemblPlants" id="OPUNC07G06810.1">
    <property type="protein sequence ID" value="OPUNC07G06810.1"/>
    <property type="gene ID" value="OPUNC07G06810"/>
</dbReference>
<reference evidence="5" key="2">
    <citation type="submission" date="2018-05" db="EMBL/GenBank/DDBJ databases">
        <title>OpunRS2 (Oryza punctata Reference Sequence Version 2).</title>
        <authorList>
            <person name="Zhang J."/>
            <person name="Kudrna D."/>
            <person name="Lee S."/>
            <person name="Talag J."/>
            <person name="Welchert J."/>
            <person name="Wing R.A."/>
        </authorList>
    </citation>
    <scope>NUCLEOTIDE SEQUENCE [LARGE SCALE GENOMIC DNA]</scope>
</reference>
<organism evidence="5">
    <name type="scientific">Oryza punctata</name>
    <name type="common">Red rice</name>
    <dbReference type="NCBI Taxonomy" id="4537"/>
    <lineage>
        <taxon>Eukaryota</taxon>
        <taxon>Viridiplantae</taxon>
        <taxon>Streptophyta</taxon>
        <taxon>Embryophyta</taxon>
        <taxon>Tracheophyta</taxon>
        <taxon>Spermatophyta</taxon>
        <taxon>Magnoliopsida</taxon>
        <taxon>Liliopsida</taxon>
        <taxon>Poales</taxon>
        <taxon>Poaceae</taxon>
        <taxon>BOP clade</taxon>
        <taxon>Oryzoideae</taxon>
        <taxon>Oryzeae</taxon>
        <taxon>Oryzinae</taxon>
        <taxon>Oryza</taxon>
    </lineage>
</organism>
<dbReference type="STRING" id="4537.A0A0E0LIG6"/>
<dbReference type="HOGENOM" id="CLU_394521_0_0_1"/>
<dbReference type="eggNOG" id="KOG2344">
    <property type="taxonomic scope" value="Eukaryota"/>
</dbReference>
<dbReference type="GO" id="GO:0015031">
    <property type="term" value="P:protein transport"/>
    <property type="evidence" value="ECO:0007669"/>
    <property type="project" value="UniProtKB-KW"/>
</dbReference>
<dbReference type="InterPro" id="IPR004140">
    <property type="entry name" value="Exo70"/>
</dbReference>
<protein>
    <recommendedName>
        <fullName evidence="3">Exocyst subunit Exo70 family protein</fullName>
    </recommendedName>
</protein>
<evidence type="ECO:0000256" key="3">
    <source>
        <dbReference type="RuleBase" id="RU365026"/>
    </source>
</evidence>
<dbReference type="InterPro" id="IPR046364">
    <property type="entry name" value="Exo70_C"/>
</dbReference>
<comment type="function">
    <text evidence="3">Component of the exocyst complex.</text>
</comment>
<dbReference type="Gramene" id="OPUNC07G06810.1">
    <property type="protein sequence ID" value="OPUNC07G06810.1"/>
    <property type="gene ID" value="OPUNC07G06810"/>
</dbReference>
<evidence type="ECO:0000313" key="6">
    <source>
        <dbReference type="Proteomes" id="UP000026962"/>
    </source>
</evidence>
<keyword evidence="3" id="KW-0653">Protein transport</keyword>
<dbReference type="Pfam" id="PF03081">
    <property type="entry name" value="Exo70_C"/>
    <property type="match status" value="1"/>
</dbReference>
<dbReference type="PANTHER" id="PTHR12542:SF94">
    <property type="entry name" value="EXOCYST SUBUNIT EXO70 FAMILY PROTEIN"/>
    <property type="match status" value="1"/>
</dbReference>
<dbReference type="PANTHER" id="PTHR12542">
    <property type="entry name" value="EXOCYST COMPLEX PROTEIN EXO70"/>
    <property type="match status" value="1"/>
</dbReference>
<feature type="domain" description="Exocyst complex subunit Exo70 C-terminal" evidence="4">
    <location>
        <begin position="296"/>
        <end position="631"/>
    </location>
</feature>
<evidence type="ECO:0000259" key="4">
    <source>
        <dbReference type="Pfam" id="PF03081"/>
    </source>
</evidence>
<dbReference type="GO" id="GO:0000145">
    <property type="term" value="C:exocyst"/>
    <property type="evidence" value="ECO:0007669"/>
    <property type="project" value="InterPro"/>
</dbReference>
<dbReference type="OMA" id="WLHELRY"/>
<dbReference type="Gene3D" id="1.20.1280.170">
    <property type="entry name" value="Exocyst complex component Exo70"/>
    <property type="match status" value="1"/>
</dbReference>
<dbReference type="AlphaFoldDB" id="A0A0E0LIG6"/>
<dbReference type="GO" id="GO:0006887">
    <property type="term" value="P:exocytosis"/>
    <property type="evidence" value="ECO:0007669"/>
    <property type="project" value="UniProtKB-KW"/>
</dbReference>
<proteinExistence type="inferred from homology"/>
<keyword evidence="6" id="KW-1185">Reference proteome</keyword>
<dbReference type="GO" id="GO:0005546">
    <property type="term" value="F:phosphatidylinositol-4,5-bisphosphate binding"/>
    <property type="evidence" value="ECO:0007669"/>
    <property type="project" value="InterPro"/>
</dbReference>
<comment type="similarity">
    <text evidence="1 3">Belongs to the EXO70 family.</text>
</comment>
<evidence type="ECO:0000313" key="5">
    <source>
        <dbReference type="EnsemblPlants" id="OPUNC07G06810.1"/>
    </source>
</evidence>